<protein>
    <submittedName>
        <fullName evidence="1">Uncharacterized protein</fullName>
    </submittedName>
</protein>
<gene>
    <name evidence="1" type="ORF">ABT39_MTgene3718</name>
</gene>
<reference evidence="1" key="1">
    <citation type="journal article" date="2015" name="Genome Biol. Evol.">
        <title>Organellar Genomes of White Spruce (Picea glauca): Assembly and Annotation.</title>
        <authorList>
            <person name="Jackman S.D."/>
            <person name="Warren R.L."/>
            <person name="Gibb E.A."/>
            <person name="Vandervalk B.P."/>
            <person name="Mohamadi H."/>
            <person name="Chu J."/>
            <person name="Raymond A."/>
            <person name="Pleasance S."/>
            <person name="Coope R."/>
            <person name="Wildung M.R."/>
            <person name="Ritland C.E."/>
            <person name="Bousquet J."/>
            <person name="Jones S.J."/>
            <person name="Bohlmann J."/>
            <person name="Birol I."/>
        </authorList>
    </citation>
    <scope>NUCLEOTIDE SEQUENCE [LARGE SCALE GENOMIC DNA]</scope>
    <source>
        <tissue evidence="1">Flushing bud</tissue>
    </source>
</reference>
<accession>A0A101M1D0</accession>
<name>A0A101M1D0_PICGL</name>
<dbReference type="EMBL" id="LKAM01000003">
    <property type="protein sequence ID" value="KUM49169.1"/>
    <property type="molecule type" value="Genomic_DNA"/>
</dbReference>
<geneLocation type="mitochondrion" evidence="1"/>
<proteinExistence type="predicted"/>
<evidence type="ECO:0000313" key="1">
    <source>
        <dbReference type="EMBL" id="KUM49169.1"/>
    </source>
</evidence>
<sequence>MLLLLQLVIKLQVLLPLLLVSMPLSLHQSRLLEQDLHWIRN</sequence>
<keyword evidence="1" id="KW-0496">Mitochondrion</keyword>
<organism evidence="1">
    <name type="scientific">Picea glauca</name>
    <name type="common">White spruce</name>
    <name type="synonym">Pinus glauca</name>
    <dbReference type="NCBI Taxonomy" id="3330"/>
    <lineage>
        <taxon>Eukaryota</taxon>
        <taxon>Viridiplantae</taxon>
        <taxon>Streptophyta</taxon>
        <taxon>Embryophyta</taxon>
        <taxon>Tracheophyta</taxon>
        <taxon>Spermatophyta</taxon>
        <taxon>Pinopsida</taxon>
        <taxon>Pinidae</taxon>
        <taxon>Conifers I</taxon>
        <taxon>Pinales</taxon>
        <taxon>Pinaceae</taxon>
        <taxon>Picea</taxon>
    </lineage>
</organism>
<comment type="caution">
    <text evidence="1">The sequence shown here is derived from an EMBL/GenBank/DDBJ whole genome shotgun (WGS) entry which is preliminary data.</text>
</comment>
<dbReference type="AlphaFoldDB" id="A0A101M1D0"/>